<evidence type="ECO:0000256" key="1">
    <source>
        <dbReference type="SAM" id="Phobius"/>
    </source>
</evidence>
<keyword evidence="1" id="KW-1133">Transmembrane helix</keyword>
<feature type="transmembrane region" description="Helical" evidence="1">
    <location>
        <begin position="65"/>
        <end position="84"/>
    </location>
</feature>
<feature type="transmembrane region" description="Helical" evidence="1">
    <location>
        <begin position="90"/>
        <end position="110"/>
    </location>
</feature>
<dbReference type="Proteomes" id="UP000076154">
    <property type="component" value="Unassembled WGS sequence"/>
</dbReference>
<evidence type="ECO:0000313" key="3">
    <source>
        <dbReference type="Proteomes" id="UP000076154"/>
    </source>
</evidence>
<dbReference type="InParanoid" id="A0A369IYZ6"/>
<accession>A0A369IYZ6</accession>
<dbReference type="AlphaFoldDB" id="A0A369IYZ6"/>
<dbReference type="EMBL" id="LUEZ02000095">
    <property type="protein sequence ID" value="RDB14938.1"/>
    <property type="molecule type" value="Genomic_DNA"/>
</dbReference>
<comment type="caution">
    <text evidence="2">The sequence shown here is derived from an EMBL/GenBank/DDBJ whole genome shotgun (WGS) entry which is preliminary data.</text>
</comment>
<organism evidence="2 3">
    <name type="scientific">Hypsizygus marmoreus</name>
    <name type="common">White beech mushroom</name>
    <name type="synonym">Agaricus marmoreus</name>
    <dbReference type="NCBI Taxonomy" id="39966"/>
    <lineage>
        <taxon>Eukaryota</taxon>
        <taxon>Fungi</taxon>
        <taxon>Dikarya</taxon>
        <taxon>Basidiomycota</taxon>
        <taxon>Agaricomycotina</taxon>
        <taxon>Agaricomycetes</taxon>
        <taxon>Agaricomycetidae</taxon>
        <taxon>Agaricales</taxon>
        <taxon>Tricholomatineae</taxon>
        <taxon>Lyophyllaceae</taxon>
        <taxon>Hypsizygus</taxon>
    </lineage>
</organism>
<reference evidence="2" key="1">
    <citation type="submission" date="2018-04" db="EMBL/GenBank/DDBJ databases">
        <title>Whole genome sequencing of Hypsizygus marmoreus.</title>
        <authorList>
            <person name="Choi I.-G."/>
            <person name="Min B."/>
            <person name="Kim J.-G."/>
            <person name="Kim S."/>
            <person name="Oh Y.-L."/>
            <person name="Kong W.-S."/>
            <person name="Park H."/>
            <person name="Jeong J."/>
            <person name="Song E.-S."/>
        </authorList>
    </citation>
    <scope>NUCLEOTIDE SEQUENCE [LARGE SCALE GENOMIC DNA]</scope>
    <source>
        <strain evidence="2">51987-8</strain>
    </source>
</reference>
<keyword evidence="3" id="KW-1185">Reference proteome</keyword>
<evidence type="ECO:0000313" key="2">
    <source>
        <dbReference type="EMBL" id="RDB14938.1"/>
    </source>
</evidence>
<proteinExistence type="predicted"/>
<keyword evidence="1" id="KW-0812">Transmembrane</keyword>
<sequence length="160" mass="17570">MTMGTGTASSRQHRRRSRIDVGCVLIQTTYSRVLSMHGSNGVAGVSTDEESLGSFFSDPSPLPTVVLSIIPVLSSAYTCLLLSVSVSSTAVSVAFVLVLSWIIEHAYLWLLKQSDSSVSTLRGRSTQGVRRVRGEEEGESYMRFLCVVRRTYRILFRSSA</sequence>
<protein>
    <submittedName>
        <fullName evidence="2">Uncharacterized protein</fullName>
    </submittedName>
</protein>
<keyword evidence="1" id="KW-0472">Membrane</keyword>
<gene>
    <name evidence="2" type="ORF">Hypma_016190</name>
</gene>
<name>A0A369IYZ6_HYPMA</name>